<organism evidence="1 2">
    <name type="scientific">Paraburkholderia silvatlantica</name>
    <dbReference type="NCBI Taxonomy" id="321895"/>
    <lineage>
        <taxon>Bacteria</taxon>
        <taxon>Pseudomonadati</taxon>
        <taxon>Pseudomonadota</taxon>
        <taxon>Betaproteobacteria</taxon>
        <taxon>Burkholderiales</taxon>
        <taxon>Burkholderiaceae</taxon>
        <taxon>Paraburkholderia</taxon>
    </lineage>
</organism>
<reference evidence="1 2" key="1">
    <citation type="submission" date="2018-06" db="EMBL/GenBank/DDBJ databases">
        <title>Genomic Encyclopedia of Type Strains, Phase IV (KMG-V): Genome sequencing to study the core and pangenomes of soil and plant-associated prokaryotes.</title>
        <authorList>
            <person name="Whitman W."/>
        </authorList>
    </citation>
    <scope>NUCLEOTIDE SEQUENCE [LARGE SCALE GENOMIC DNA]</scope>
    <source>
        <strain evidence="1 2">SRCL-318</strain>
    </source>
</reference>
<evidence type="ECO:0000313" key="2">
    <source>
        <dbReference type="Proteomes" id="UP000247772"/>
    </source>
</evidence>
<dbReference type="OrthoDB" id="10019981at2"/>
<dbReference type="RefSeq" id="WP_110857752.1">
    <property type="nucleotide sequence ID" value="NZ_QJSQ01000047.1"/>
</dbReference>
<dbReference type="EMBL" id="QJSQ01000047">
    <property type="protein sequence ID" value="PYE13387.1"/>
    <property type="molecule type" value="Genomic_DNA"/>
</dbReference>
<dbReference type="AlphaFoldDB" id="A0A2V4TI75"/>
<evidence type="ECO:0000313" key="1">
    <source>
        <dbReference type="EMBL" id="PYE13387.1"/>
    </source>
</evidence>
<gene>
    <name evidence="1" type="ORF">C7410_14742</name>
</gene>
<sequence length="187" mass="20411">MKDGERAAFEHIERASNLERYGEGEYVNPCVQSAWEGFLHGVAHARAASQATVKAEQDRQRADLDDCIIDGIRRLAATHSNAEIREFFGVNTCAAAPQAALTDEQIIEIAADHVDSDGWMNGDQIFAFARAVLSSTGGIADVEDAARYREFLDAGLPITYLGVDYHDKESLDAAIDAHRTGGNDETR</sequence>
<comment type="caution">
    <text evidence="1">The sequence shown here is derived from an EMBL/GenBank/DDBJ whole genome shotgun (WGS) entry which is preliminary data.</text>
</comment>
<accession>A0A2V4TI75</accession>
<proteinExistence type="predicted"/>
<name>A0A2V4TI75_9BURK</name>
<dbReference type="Proteomes" id="UP000247772">
    <property type="component" value="Unassembled WGS sequence"/>
</dbReference>
<protein>
    <submittedName>
        <fullName evidence="1">Uncharacterized protein</fullName>
    </submittedName>
</protein>